<reference evidence="1 2" key="1">
    <citation type="submission" date="2020-08" db="EMBL/GenBank/DDBJ databases">
        <title>Sequencing the genomes of 1000 actinobacteria strains.</title>
        <authorList>
            <person name="Klenk H.-P."/>
        </authorList>
    </citation>
    <scope>NUCLEOTIDE SEQUENCE [LARGE SCALE GENOMIC DNA]</scope>
    <source>
        <strain evidence="1 2">DSM 45823</strain>
    </source>
</reference>
<dbReference type="EMBL" id="JACJII010000001">
    <property type="protein sequence ID" value="MBA9003657.1"/>
    <property type="molecule type" value="Genomic_DNA"/>
</dbReference>
<proteinExistence type="predicted"/>
<comment type="caution">
    <text evidence="1">The sequence shown here is derived from an EMBL/GenBank/DDBJ whole genome shotgun (WGS) entry which is preliminary data.</text>
</comment>
<dbReference type="AlphaFoldDB" id="A0A7W3MXD7"/>
<keyword evidence="2" id="KW-1185">Reference proteome</keyword>
<dbReference type="Proteomes" id="UP000539313">
    <property type="component" value="Unassembled WGS sequence"/>
</dbReference>
<dbReference type="RefSeq" id="WP_182705341.1">
    <property type="nucleotide sequence ID" value="NZ_JACJII010000001.1"/>
</dbReference>
<gene>
    <name evidence="1" type="ORF">HNR21_002539</name>
</gene>
<name>A0A7W3MXD7_9ACTN</name>
<organism evidence="1 2">
    <name type="scientific">Thermomonospora cellulosilytica</name>
    <dbReference type="NCBI Taxonomy" id="1411118"/>
    <lineage>
        <taxon>Bacteria</taxon>
        <taxon>Bacillati</taxon>
        <taxon>Actinomycetota</taxon>
        <taxon>Actinomycetes</taxon>
        <taxon>Streptosporangiales</taxon>
        <taxon>Thermomonosporaceae</taxon>
        <taxon>Thermomonospora</taxon>
    </lineage>
</organism>
<evidence type="ECO:0000313" key="1">
    <source>
        <dbReference type="EMBL" id="MBA9003657.1"/>
    </source>
</evidence>
<sequence>MAWPWQAGERITAGRLNSLSISAMKSSPQTVNNSTNLVNDTQLFLPGLLPSAWYRIDAMIRYSTPDNADFRMGWTVPAGAIFDWSPRAFGSAVTTTTGDIHSPSLAATDVAVIGGAGGGIVVCRPVGIIFTGVGGTLQFRWAQGTAQLADTIMRISSSIVATKIG</sequence>
<protein>
    <submittedName>
        <fullName evidence="1">Uncharacterized protein</fullName>
    </submittedName>
</protein>
<evidence type="ECO:0000313" key="2">
    <source>
        <dbReference type="Proteomes" id="UP000539313"/>
    </source>
</evidence>
<accession>A0A7W3MXD7</accession>